<keyword evidence="3" id="KW-1185">Reference proteome</keyword>
<dbReference type="Proteomes" id="UP001460270">
    <property type="component" value="Unassembled WGS sequence"/>
</dbReference>
<dbReference type="AlphaFoldDB" id="A0AAW0MNT2"/>
<evidence type="ECO:0000313" key="3">
    <source>
        <dbReference type="Proteomes" id="UP001460270"/>
    </source>
</evidence>
<accession>A0AAW0MNT2</accession>
<gene>
    <name evidence="2" type="ORF">WMY93_032559</name>
</gene>
<reference evidence="3" key="1">
    <citation type="submission" date="2024-04" db="EMBL/GenBank/DDBJ databases">
        <title>Salinicola lusitanus LLJ914,a marine bacterium isolated from the Okinawa Trough.</title>
        <authorList>
            <person name="Li J."/>
        </authorList>
    </citation>
    <scope>NUCLEOTIDE SEQUENCE [LARGE SCALE GENOMIC DNA]</scope>
</reference>
<feature type="region of interest" description="Disordered" evidence="1">
    <location>
        <begin position="29"/>
        <end position="60"/>
    </location>
</feature>
<proteinExistence type="predicted"/>
<dbReference type="EMBL" id="JBBPFD010000048">
    <property type="protein sequence ID" value="KAK7880819.1"/>
    <property type="molecule type" value="Genomic_DNA"/>
</dbReference>
<name>A0AAW0MNT2_9GOBI</name>
<evidence type="ECO:0000313" key="2">
    <source>
        <dbReference type="EMBL" id="KAK7880819.1"/>
    </source>
</evidence>
<sequence length="60" mass="7137">SKREADRGFSPGGLWVKVTSVLQLLLRDVHKSQTSDTEPEKRERKEREEKEEREDREELL</sequence>
<feature type="non-terminal residue" evidence="2">
    <location>
        <position position="1"/>
    </location>
</feature>
<feature type="compositionally biased region" description="Basic and acidic residues" evidence="1">
    <location>
        <begin position="29"/>
        <end position="50"/>
    </location>
</feature>
<feature type="non-terminal residue" evidence="2">
    <location>
        <position position="60"/>
    </location>
</feature>
<protein>
    <submittedName>
        <fullName evidence="2">Uncharacterized protein</fullName>
    </submittedName>
</protein>
<organism evidence="2 3">
    <name type="scientific">Mugilogobius chulae</name>
    <name type="common">yellowstripe goby</name>
    <dbReference type="NCBI Taxonomy" id="88201"/>
    <lineage>
        <taxon>Eukaryota</taxon>
        <taxon>Metazoa</taxon>
        <taxon>Chordata</taxon>
        <taxon>Craniata</taxon>
        <taxon>Vertebrata</taxon>
        <taxon>Euteleostomi</taxon>
        <taxon>Actinopterygii</taxon>
        <taxon>Neopterygii</taxon>
        <taxon>Teleostei</taxon>
        <taxon>Neoteleostei</taxon>
        <taxon>Acanthomorphata</taxon>
        <taxon>Gobiaria</taxon>
        <taxon>Gobiiformes</taxon>
        <taxon>Gobioidei</taxon>
        <taxon>Gobiidae</taxon>
        <taxon>Gobionellinae</taxon>
        <taxon>Mugilogobius</taxon>
    </lineage>
</organism>
<evidence type="ECO:0000256" key="1">
    <source>
        <dbReference type="SAM" id="MobiDB-lite"/>
    </source>
</evidence>
<comment type="caution">
    <text evidence="2">The sequence shown here is derived from an EMBL/GenBank/DDBJ whole genome shotgun (WGS) entry which is preliminary data.</text>
</comment>
<feature type="compositionally biased region" description="Acidic residues" evidence="1">
    <location>
        <begin position="51"/>
        <end position="60"/>
    </location>
</feature>